<evidence type="ECO:0000313" key="7">
    <source>
        <dbReference type="EMBL" id="UYF95099.1"/>
    </source>
</evidence>
<feature type="binding site" evidence="5">
    <location>
        <position position="154"/>
    </location>
    <ligand>
        <name>Mg(2+)</name>
        <dbReference type="ChEBI" id="CHEBI:18420"/>
    </ligand>
</feature>
<dbReference type="Proteomes" id="UP001163947">
    <property type="component" value="Chromosome"/>
</dbReference>
<dbReference type="SUPFAM" id="SSF51621">
    <property type="entry name" value="Phosphoenolpyruvate/pyruvate domain"/>
    <property type="match status" value="1"/>
</dbReference>
<dbReference type="Gene3D" id="3.20.20.60">
    <property type="entry name" value="Phosphoenolpyruvate-binding domains"/>
    <property type="match status" value="1"/>
</dbReference>
<evidence type="ECO:0000256" key="2">
    <source>
        <dbReference type="ARBA" id="ARBA00022723"/>
    </source>
</evidence>
<dbReference type="PANTHER" id="PTHR32308">
    <property type="entry name" value="LYASE BETA SUBUNIT, PUTATIVE (AFU_ORTHOLOGUE AFUA_4G13030)-RELATED"/>
    <property type="match status" value="1"/>
</dbReference>
<protein>
    <submittedName>
        <fullName evidence="7">Aldolase/citrate lyase family protein</fullName>
    </submittedName>
</protein>
<accession>A0AA46NWF3</accession>
<name>A0AA46NWF3_9NOCA</name>
<keyword evidence="7" id="KW-0456">Lyase</keyword>
<dbReference type="InterPro" id="IPR040442">
    <property type="entry name" value="Pyrv_kinase-like_dom_sf"/>
</dbReference>
<dbReference type="PIRSF" id="PIRSF015582">
    <property type="entry name" value="Cit_lyase_B"/>
    <property type="match status" value="1"/>
</dbReference>
<dbReference type="InterPro" id="IPR005000">
    <property type="entry name" value="Aldolase/citrate-lyase_domain"/>
</dbReference>
<feature type="binding site" evidence="4">
    <location>
        <position position="129"/>
    </location>
    <ligand>
        <name>substrate</name>
    </ligand>
</feature>
<dbReference type="GO" id="GO:0016829">
    <property type="term" value="F:lyase activity"/>
    <property type="evidence" value="ECO:0007669"/>
    <property type="project" value="UniProtKB-KW"/>
</dbReference>
<dbReference type="GO" id="GO:0000287">
    <property type="term" value="F:magnesium ion binding"/>
    <property type="evidence" value="ECO:0007669"/>
    <property type="project" value="TreeGrafter"/>
</dbReference>
<evidence type="ECO:0000256" key="1">
    <source>
        <dbReference type="ARBA" id="ARBA00001946"/>
    </source>
</evidence>
<keyword evidence="3 5" id="KW-0460">Magnesium</keyword>
<sequence>MTYSSAARPQSIPSAVARSWLLVCAADPEALRRADASDADVVVVDLEDGVADVDKDFARQQVHRRLHTGCPTWLRINDATTRHWSIDLDLLADTPTPAGVMLAKAESAEQVEATAARLGNQVPIVPLIESAVGLENVRAIAAASLVRLAFGSGDFRRDTGAGADPVALAYARSRLVVASRAERISAPIDGPSLTDDLEELRADIKVGTSAGMAGKLCLTAAHAEPINTALSPSTDDMAWARTLIDRLGEDGARIRSGSERPQLDRALKIKARAEFFGPWGAR</sequence>
<dbReference type="AlphaFoldDB" id="A0AA46NWF3"/>
<proteinExistence type="predicted"/>
<reference evidence="7" key="1">
    <citation type="submission" date="2022-09" db="EMBL/GenBank/DDBJ databases">
        <title>The genome sequence of Rhodococcus aetherivorans N1.</title>
        <authorList>
            <person name="Jiang W."/>
        </authorList>
    </citation>
    <scope>NUCLEOTIDE SEQUENCE</scope>
    <source>
        <strain evidence="7">N1</strain>
    </source>
</reference>
<dbReference type="InterPro" id="IPR015813">
    <property type="entry name" value="Pyrv/PenolPyrv_kinase-like_dom"/>
</dbReference>
<dbReference type="InterPro" id="IPR011206">
    <property type="entry name" value="Citrate_lyase_beta/mcl1/mcl2"/>
</dbReference>
<dbReference type="GO" id="GO:0006107">
    <property type="term" value="P:oxaloacetate metabolic process"/>
    <property type="evidence" value="ECO:0007669"/>
    <property type="project" value="TreeGrafter"/>
</dbReference>
<evidence type="ECO:0000256" key="4">
    <source>
        <dbReference type="PIRSR" id="PIRSR015582-1"/>
    </source>
</evidence>
<evidence type="ECO:0000256" key="3">
    <source>
        <dbReference type="ARBA" id="ARBA00022842"/>
    </source>
</evidence>
<dbReference type="PANTHER" id="PTHR32308:SF10">
    <property type="entry name" value="CITRATE LYASE SUBUNIT BETA"/>
    <property type="match status" value="1"/>
</dbReference>
<gene>
    <name evidence="7" type="ORF">OCS65_04800</name>
</gene>
<organism evidence="7 8">
    <name type="scientific">Rhodococcus aetherivorans</name>
    <dbReference type="NCBI Taxonomy" id="191292"/>
    <lineage>
        <taxon>Bacteria</taxon>
        <taxon>Bacillati</taxon>
        <taxon>Actinomycetota</taxon>
        <taxon>Actinomycetes</taxon>
        <taxon>Mycobacteriales</taxon>
        <taxon>Nocardiaceae</taxon>
        <taxon>Rhodococcus</taxon>
    </lineage>
</organism>
<evidence type="ECO:0000256" key="5">
    <source>
        <dbReference type="PIRSR" id="PIRSR015582-2"/>
    </source>
</evidence>
<feature type="binding site" evidence="5">
    <location>
        <position position="129"/>
    </location>
    <ligand>
        <name>Mg(2+)</name>
        <dbReference type="ChEBI" id="CHEBI:18420"/>
    </ligand>
</feature>
<dbReference type="EMBL" id="CP106982">
    <property type="protein sequence ID" value="UYF95099.1"/>
    <property type="molecule type" value="Genomic_DNA"/>
</dbReference>
<comment type="cofactor">
    <cofactor evidence="1">
        <name>Mg(2+)</name>
        <dbReference type="ChEBI" id="CHEBI:18420"/>
    </cofactor>
</comment>
<feature type="domain" description="HpcH/HpaI aldolase/citrate lyase" evidence="6">
    <location>
        <begin position="18"/>
        <end position="219"/>
    </location>
</feature>
<evidence type="ECO:0000313" key="8">
    <source>
        <dbReference type="Proteomes" id="UP001163947"/>
    </source>
</evidence>
<feature type="binding site" evidence="4">
    <location>
        <position position="75"/>
    </location>
    <ligand>
        <name>substrate</name>
    </ligand>
</feature>
<keyword evidence="2 5" id="KW-0479">Metal-binding</keyword>
<dbReference type="Pfam" id="PF03328">
    <property type="entry name" value="HpcH_HpaI"/>
    <property type="match status" value="1"/>
</dbReference>
<evidence type="ECO:0000259" key="6">
    <source>
        <dbReference type="Pfam" id="PF03328"/>
    </source>
</evidence>